<evidence type="ECO:0000256" key="1">
    <source>
        <dbReference type="SAM" id="MobiDB-lite"/>
    </source>
</evidence>
<evidence type="ECO:0000313" key="3">
    <source>
        <dbReference type="Proteomes" id="UP001432027"/>
    </source>
</evidence>
<feature type="region of interest" description="Disordered" evidence="1">
    <location>
        <begin position="43"/>
        <end position="82"/>
    </location>
</feature>
<keyword evidence="3" id="KW-1185">Reference proteome</keyword>
<name>A0AAV5TYQ5_9BILA</name>
<organism evidence="2 3">
    <name type="scientific">Pristionchus entomophagus</name>
    <dbReference type="NCBI Taxonomy" id="358040"/>
    <lineage>
        <taxon>Eukaryota</taxon>
        <taxon>Metazoa</taxon>
        <taxon>Ecdysozoa</taxon>
        <taxon>Nematoda</taxon>
        <taxon>Chromadorea</taxon>
        <taxon>Rhabditida</taxon>
        <taxon>Rhabditina</taxon>
        <taxon>Diplogasteromorpha</taxon>
        <taxon>Diplogasteroidea</taxon>
        <taxon>Neodiplogasteridae</taxon>
        <taxon>Pristionchus</taxon>
    </lineage>
</organism>
<feature type="compositionally biased region" description="Basic and acidic residues" evidence="1">
    <location>
        <begin position="67"/>
        <end position="82"/>
    </location>
</feature>
<reference evidence="2" key="1">
    <citation type="submission" date="2023-10" db="EMBL/GenBank/DDBJ databases">
        <title>Genome assembly of Pristionchus species.</title>
        <authorList>
            <person name="Yoshida K."/>
            <person name="Sommer R.J."/>
        </authorList>
    </citation>
    <scope>NUCLEOTIDE SEQUENCE</scope>
    <source>
        <strain evidence="2">RS0144</strain>
    </source>
</reference>
<feature type="non-terminal residue" evidence="2">
    <location>
        <position position="82"/>
    </location>
</feature>
<protein>
    <submittedName>
        <fullName evidence="2">Uncharacterized protein</fullName>
    </submittedName>
</protein>
<sequence>QVRVAARPAPKSPGPDPVTTVSTPKASYSSTLLPRLLPQTIRRSSGSNAGLFHRTSHRHRIQGQLRNQRDGRRKEDCEYHAE</sequence>
<feature type="non-terminal residue" evidence="2">
    <location>
        <position position="1"/>
    </location>
</feature>
<feature type="region of interest" description="Disordered" evidence="1">
    <location>
        <begin position="1"/>
        <end position="27"/>
    </location>
</feature>
<dbReference type="EMBL" id="BTSX01000005">
    <property type="protein sequence ID" value="GMS99601.1"/>
    <property type="molecule type" value="Genomic_DNA"/>
</dbReference>
<proteinExistence type="predicted"/>
<gene>
    <name evidence="2" type="ORF">PENTCL1PPCAC_21776</name>
</gene>
<accession>A0AAV5TYQ5</accession>
<dbReference type="AlphaFoldDB" id="A0AAV5TYQ5"/>
<dbReference type="Proteomes" id="UP001432027">
    <property type="component" value="Unassembled WGS sequence"/>
</dbReference>
<comment type="caution">
    <text evidence="2">The sequence shown here is derived from an EMBL/GenBank/DDBJ whole genome shotgun (WGS) entry which is preliminary data.</text>
</comment>
<evidence type="ECO:0000313" key="2">
    <source>
        <dbReference type="EMBL" id="GMS99601.1"/>
    </source>
</evidence>